<accession>A0A3A4EZI3</accession>
<dbReference type="RefSeq" id="WP_119903370.1">
    <property type="nucleotide sequence ID" value="NZ_QYZP01000003.1"/>
</dbReference>
<keyword evidence="4 6" id="KW-1133">Transmembrane helix</keyword>
<comment type="caution">
    <text evidence="8">The sequence shown here is derived from an EMBL/GenBank/DDBJ whole genome shotgun (WGS) entry which is preliminary data.</text>
</comment>
<dbReference type="OrthoDB" id="7596142at2"/>
<evidence type="ECO:0000313" key="8">
    <source>
        <dbReference type="EMBL" id="RJN31303.1"/>
    </source>
</evidence>
<proteinExistence type="predicted"/>
<evidence type="ECO:0000256" key="5">
    <source>
        <dbReference type="ARBA" id="ARBA00023136"/>
    </source>
</evidence>
<dbReference type="AlphaFoldDB" id="A0A3A4EZI3"/>
<dbReference type="GO" id="GO:0005886">
    <property type="term" value="C:plasma membrane"/>
    <property type="evidence" value="ECO:0007669"/>
    <property type="project" value="UniProtKB-SubCell"/>
</dbReference>
<keyword evidence="9" id="KW-1185">Reference proteome</keyword>
<keyword evidence="3 6" id="KW-0812">Transmembrane</keyword>
<name>A0A3A4EZI3_9MICC</name>
<comment type="subcellular location">
    <subcellularLocation>
        <location evidence="1">Cell membrane</location>
        <topology evidence="1">Multi-pass membrane protein</topology>
    </subcellularLocation>
</comment>
<dbReference type="EMBL" id="QYZP01000003">
    <property type="protein sequence ID" value="RJN31303.1"/>
    <property type="molecule type" value="Genomic_DNA"/>
</dbReference>
<evidence type="ECO:0000256" key="6">
    <source>
        <dbReference type="SAM" id="Phobius"/>
    </source>
</evidence>
<evidence type="ECO:0000256" key="2">
    <source>
        <dbReference type="ARBA" id="ARBA00022475"/>
    </source>
</evidence>
<evidence type="ECO:0000259" key="7">
    <source>
        <dbReference type="Pfam" id="PF13396"/>
    </source>
</evidence>
<feature type="transmembrane region" description="Helical" evidence="6">
    <location>
        <begin position="46"/>
        <end position="66"/>
    </location>
</feature>
<dbReference type="Proteomes" id="UP000266615">
    <property type="component" value="Unassembled WGS sequence"/>
</dbReference>
<protein>
    <submittedName>
        <fullName evidence="8">PLDc_N domain-containing protein</fullName>
    </submittedName>
</protein>
<dbReference type="Pfam" id="PF13396">
    <property type="entry name" value="PLDc_N"/>
    <property type="match status" value="1"/>
</dbReference>
<evidence type="ECO:0000256" key="3">
    <source>
        <dbReference type="ARBA" id="ARBA00022692"/>
    </source>
</evidence>
<evidence type="ECO:0000256" key="1">
    <source>
        <dbReference type="ARBA" id="ARBA00004651"/>
    </source>
</evidence>
<keyword evidence="2" id="KW-1003">Cell membrane</keyword>
<gene>
    <name evidence="8" type="ORF">D3250_10705</name>
</gene>
<feature type="transmembrane region" description="Helical" evidence="6">
    <location>
        <begin position="7"/>
        <end position="31"/>
    </location>
</feature>
<evidence type="ECO:0000256" key="4">
    <source>
        <dbReference type="ARBA" id="ARBA00022989"/>
    </source>
</evidence>
<sequence length="132" mass="14883">MFDLSEFWSVVWAFFWVFAFIAYLIALFSVISDLFRDHKLNGWGKAAWTLFLIFVPFLTVLVYLVARGPGMQERAATRSKQAEDAIDDRIRKVTQQHSPAAEIAQAQTLASAGTITAQEFEAIKKHALARSS</sequence>
<reference evidence="8 9" key="1">
    <citation type="submission" date="2018-09" db="EMBL/GenBank/DDBJ databases">
        <title>Nesterenkonia natronophila sp. nov., an alkaliphilic actinobacteriume isolated from a soda lake, and emended description of the genus Nesterenkonia.</title>
        <authorList>
            <person name="Menes R.J."/>
            <person name="Iriarte A."/>
        </authorList>
    </citation>
    <scope>NUCLEOTIDE SEQUENCE [LARGE SCALE GENOMIC DNA]</scope>
    <source>
        <strain evidence="8 9">M8</strain>
    </source>
</reference>
<organism evidence="8 9">
    <name type="scientific">Nesterenkonia natronophila</name>
    <dbReference type="NCBI Taxonomy" id="2174932"/>
    <lineage>
        <taxon>Bacteria</taxon>
        <taxon>Bacillati</taxon>
        <taxon>Actinomycetota</taxon>
        <taxon>Actinomycetes</taxon>
        <taxon>Micrococcales</taxon>
        <taxon>Micrococcaceae</taxon>
        <taxon>Nesterenkonia</taxon>
    </lineage>
</organism>
<feature type="domain" description="Cardiolipin synthase N-terminal" evidence="7">
    <location>
        <begin position="21"/>
        <end position="67"/>
    </location>
</feature>
<keyword evidence="5 6" id="KW-0472">Membrane</keyword>
<dbReference type="InterPro" id="IPR027379">
    <property type="entry name" value="CLS_N"/>
</dbReference>
<evidence type="ECO:0000313" key="9">
    <source>
        <dbReference type="Proteomes" id="UP000266615"/>
    </source>
</evidence>